<evidence type="ECO:0000256" key="4">
    <source>
        <dbReference type="ARBA" id="ARBA00022840"/>
    </source>
</evidence>
<keyword evidence="4 9" id="KW-0067">ATP-binding</keyword>
<dbReference type="InterPro" id="IPR000212">
    <property type="entry name" value="DNA_helicase_UvrD/REP"/>
</dbReference>
<dbReference type="GO" id="GO:0043138">
    <property type="term" value="F:3'-5' DNA helicase activity"/>
    <property type="evidence" value="ECO:0007669"/>
    <property type="project" value="TreeGrafter"/>
</dbReference>
<evidence type="ECO:0000256" key="10">
    <source>
        <dbReference type="SAM" id="MobiDB-lite"/>
    </source>
</evidence>
<dbReference type="InterPro" id="IPR027417">
    <property type="entry name" value="P-loop_NTPase"/>
</dbReference>
<feature type="region of interest" description="Disordered" evidence="10">
    <location>
        <begin position="517"/>
        <end position="558"/>
    </location>
</feature>
<dbReference type="PROSITE" id="PS51198">
    <property type="entry name" value="UVRD_HELICASE_ATP_BIND"/>
    <property type="match status" value="1"/>
</dbReference>
<feature type="compositionally biased region" description="Basic and acidic residues" evidence="10">
    <location>
        <begin position="517"/>
        <end position="528"/>
    </location>
</feature>
<feature type="binding site" evidence="9">
    <location>
        <begin position="32"/>
        <end position="39"/>
    </location>
    <ligand>
        <name>ATP</name>
        <dbReference type="ChEBI" id="CHEBI:30616"/>
    </ligand>
</feature>
<dbReference type="GO" id="GO:0016787">
    <property type="term" value="F:hydrolase activity"/>
    <property type="evidence" value="ECO:0007669"/>
    <property type="project" value="UniProtKB-UniRule"/>
</dbReference>
<comment type="catalytic activity">
    <reaction evidence="8">
        <text>ATP + H2O = ADP + phosphate + H(+)</text>
        <dbReference type="Rhea" id="RHEA:13065"/>
        <dbReference type="ChEBI" id="CHEBI:15377"/>
        <dbReference type="ChEBI" id="CHEBI:15378"/>
        <dbReference type="ChEBI" id="CHEBI:30616"/>
        <dbReference type="ChEBI" id="CHEBI:43474"/>
        <dbReference type="ChEBI" id="CHEBI:456216"/>
        <dbReference type="EC" id="5.6.2.4"/>
    </reaction>
</comment>
<name>A0A4Q7N5J8_9BACT</name>
<dbReference type="PANTHER" id="PTHR11070:SF30">
    <property type="entry name" value="F-BOX DNA HELICASE 1"/>
    <property type="match status" value="1"/>
</dbReference>
<keyword evidence="1 9" id="KW-0547">Nucleotide-binding</keyword>
<evidence type="ECO:0000256" key="9">
    <source>
        <dbReference type="PROSITE-ProRule" id="PRU00560"/>
    </source>
</evidence>
<protein>
    <recommendedName>
        <fullName evidence="7">DNA 3'-5' helicase</fullName>
        <ecNumber evidence="7">5.6.2.4</ecNumber>
    </recommendedName>
</protein>
<dbReference type="GO" id="GO:0031297">
    <property type="term" value="P:replication fork processing"/>
    <property type="evidence" value="ECO:0007669"/>
    <property type="project" value="TreeGrafter"/>
</dbReference>
<evidence type="ECO:0000256" key="2">
    <source>
        <dbReference type="ARBA" id="ARBA00022801"/>
    </source>
</evidence>
<dbReference type="Pfam" id="PF13361">
    <property type="entry name" value="UvrD_C"/>
    <property type="match status" value="1"/>
</dbReference>
<dbReference type="OrthoDB" id="9765670at2"/>
<keyword evidence="5" id="KW-0413">Isomerase</keyword>
<feature type="domain" description="UvrD-like helicase ATP-binding" evidence="11">
    <location>
        <begin position="11"/>
        <end position="272"/>
    </location>
</feature>
<comment type="caution">
    <text evidence="12">The sequence shown here is derived from an EMBL/GenBank/DDBJ whole genome shotgun (WGS) entry which is preliminary data.</text>
</comment>
<dbReference type="GO" id="GO:0005524">
    <property type="term" value="F:ATP binding"/>
    <property type="evidence" value="ECO:0007669"/>
    <property type="project" value="UniProtKB-UniRule"/>
</dbReference>
<reference evidence="12 13" key="1">
    <citation type="submission" date="2019-02" db="EMBL/GenBank/DDBJ databases">
        <title>Genomic Encyclopedia of Type Strains, Phase IV (KMG-IV): sequencing the most valuable type-strain genomes for metagenomic binning, comparative biology and taxonomic classification.</title>
        <authorList>
            <person name="Goeker M."/>
        </authorList>
    </citation>
    <scope>NUCLEOTIDE SEQUENCE [LARGE SCALE GENOMIC DNA]</scope>
    <source>
        <strain evidence="12 13">DSM 18116</strain>
    </source>
</reference>
<evidence type="ECO:0000256" key="8">
    <source>
        <dbReference type="ARBA" id="ARBA00048988"/>
    </source>
</evidence>
<dbReference type="EC" id="5.6.2.4" evidence="7"/>
<organism evidence="12 13">
    <name type="scientific">Pseudobacter ginsenosidimutans</name>
    <dbReference type="NCBI Taxonomy" id="661488"/>
    <lineage>
        <taxon>Bacteria</taxon>
        <taxon>Pseudomonadati</taxon>
        <taxon>Bacteroidota</taxon>
        <taxon>Chitinophagia</taxon>
        <taxon>Chitinophagales</taxon>
        <taxon>Chitinophagaceae</taxon>
        <taxon>Pseudobacter</taxon>
    </lineage>
</organism>
<dbReference type="InterPro" id="IPR014017">
    <property type="entry name" value="DNA_helicase_UvrD-like_C"/>
</dbReference>
<gene>
    <name evidence="12" type="ORF">EV199_2209</name>
</gene>
<evidence type="ECO:0000313" key="13">
    <source>
        <dbReference type="Proteomes" id="UP000293874"/>
    </source>
</evidence>
<dbReference type="Gene3D" id="3.40.50.300">
    <property type="entry name" value="P-loop containing nucleotide triphosphate hydrolases"/>
    <property type="match status" value="2"/>
</dbReference>
<keyword evidence="3 9" id="KW-0347">Helicase</keyword>
<evidence type="ECO:0000256" key="1">
    <source>
        <dbReference type="ARBA" id="ARBA00022741"/>
    </source>
</evidence>
<evidence type="ECO:0000256" key="3">
    <source>
        <dbReference type="ARBA" id="ARBA00022806"/>
    </source>
</evidence>
<dbReference type="GO" id="GO:0000724">
    <property type="term" value="P:double-strand break repair via homologous recombination"/>
    <property type="evidence" value="ECO:0007669"/>
    <property type="project" value="TreeGrafter"/>
</dbReference>
<evidence type="ECO:0000256" key="6">
    <source>
        <dbReference type="ARBA" id="ARBA00034617"/>
    </source>
</evidence>
<evidence type="ECO:0000313" key="12">
    <source>
        <dbReference type="EMBL" id="RZS76326.1"/>
    </source>
</evidence>
<evidence type="ECO:0000256" key="7">
    <source>
        <dbReference type="ARBA" id="ARBA00034808"/>
    </source>
</evidence>
<comment type="catalytic activity">
    <reaction evidence="6">
        <text>Couples ATP hydrolysis with the unwinding of duplex DNA by translocating in the 3'-5' direction.</text>
        <dbReference type="EC" id="5.6.2.4"/>
    </reaction>
</comment>
<dbReference type="Pfam" id="PF00580">
    <property type="entry name" value="UvrD-helicase"/>
    <property type="match status" value="1"/>
</dbReference>
<keyword evidence="2 9" id="KW-0378">Hydrolase</keyword>
<evidence type="ECO:0000259" key="11">
    <source>
        <dbReference type="PROSITE" id="PS51198"/>
    </source>
</evidence>
<dbReference type="EMBL" id="SGXA01000001">
    <property type="protein sequence ID" value="RZS76326.1"/>
    <property type="molecule type" value="Genomic_DNA"/>
</dbReference>
<dbReference type="PANTHER" id="PTHR11070">
    <property type="entry name" value="UVRD / RECB / PCRA DNA HELICASE FAMILY MEMBER"/>
    <property type="match status" value="1"/>
</dbReference>
<dbReference type="Proteomes" id="UP000293874">
    <property type="component" value="Unassembled WGS sequence"/>
</dbReference>
<evidence type="ECO:0000256" key="5">
    <source>
        <dbReference type="ARBA" id="ARBA00023235"/>
    </source>
</evidence>
<keyword evidence="13" id="KW-1185">Reference proteome</keyword>
<dbReference type="AlphaFoldDB" id="A0A4Q7N5J8"/>
<proteinExistence type="predicted"/>
<dbReference type="RefSeq" id="WP_130540630.1">
    <property type="nucleotide sequence ID" value="NZ_CP042431.1"/>
</dbReference>
<dbReference type="InterPro" id="IPR014016">
    <property type="entry name" value="UvrD-like_ATP-bd"/>
</dbReference>
<accession>A0A4Q7N5J8</accession>
<dbReference type="SUPFAM" id="SSF52540">
    <property type="entry name" value="P-loop containing nucleoside triphosphate hydrolases"/>
    <property type="match status" value="1"/>
</dbReference>
<dbReference type="GO" id="GO:0003677">
    <property type="term" value="F:DNA binding"/>
    <property type="evidence" value="ECO:0007669"/>
    <property type="project" value="InterPro"/>
</dbReference>
<sequence>MSTSKNSVNKKKELTEEQLAVIRSKGDVAINAVAGSGKTTTIIEYAVSRPSSSSILYLAFNRSVKMEAAKKFEARGLKNVRVETAHSLAFDYVVRGSGYKIRQKDLNTHEIVELLGLRSSGEKHNEYILANHISKFISFFCNSNKKKVQELNYLDLITDPTAKTFVRKHYPEIELGTRQLLAKMEKREIDIPHDFYLKKFQLLCPKLPYDYILFDEAQDASAAMLDVFVKQKAIKVIVGDTHQQIYGWRHAVNSLEKTGFKTLQLSTSFRFPQDIADLATEVLYWKEHLGDHQPVPITGKGAPVKVKTNATIARTNLGLLLNAIEYITNNRKIKGIYFEGNFNSYTYADEGASLYDVLNLANNKPDKIRDKLISSMRNLEELEEYIEKTEDPQLAMMVEVVKEYGDEIYDIMRSLKKLHIGDEDREKADMIFSTVHRAKGMEYDTVHLVNDFISENKLKKAKGEAASKNEKPDLVRLNEEINLLYVALTRAKHHLHIPDMLMPEGFRNSPVIFRTDTKEEKAKKKPGDPQKPLRTAPVNRAFENSRRKDTTNESGKPWSAFQDEELTILYENFNSIADMADHFGRTKGAIIVRLKRLGLMD</sequence>